<evidence type="ECO:0000313" key="2">
    <source>
        <dbReference type="Proteomes" id="UP001164539"/>
    </source>
</evidence>
<evidence type="ECO:0000313" key="1">
    <source>
        <dbReference type="EMBL" id="KAJ4730310.1"/>
    </source>
</evidence>
<dbReference type="Proteomes" id="UP001164539">
    <property type="component" value="Chromosome 1"/>
</dbReference>
<accession>A0ACC1Z2U0</accession>
<organism evidence="1 2">
    <name type="scientific">Melia azedarach</name>
    <name type="common">Chinaberry tree</name>
    <dbReference type="NCBI Taxonomy" id="155640"/>
    <lineage>
        <taxon>Eukaryota</taxon>
        <taxon>Viridiplantae</taxon>
        <taxon>Streptophyta</taxon>
        <taxon>Embryophyta</taxon>
        <taxon>Tracheophyta</taxon>
        <taxon>Spermatophyta</taxon>
        <taxon>Magnoliopsida</taxon>
        <taxon>eudicotyledons</taxon>
        <taxon>Gunneridae</taxon>
        <taxon>Pentapetalae</taxon>
        <taxon>rosids</taxon>
        <taxon>malvids</taxon>
        <taxon>Sapindales</taxon>
        <taxon>Meliaceae</taxon>
        <taxon>Melia</taxon>
    </lineage>
</organism>
<reference evidence="1 2" key="1">
    <citation type="journal article" date="2023" name="Science">
        <title>Complex scaffold remodeling in plant triterpene biosynthesis.</title>
        <authorList>
            <person name="De La Pena R."/>
            <person name="Hodgson H."/>
            <person name="Liu J.C."/>
            <person name="Stephenson M.J."/>
            <person name="Martin A.C."/>
            <person name="Owen C."/>
            <person name="Harkess A."/>
            <person name="Leebens-Mack J."/>
            <person name="Jimenez L.E."/>
            <person name="Osbourn A."/>
            <person name="Sattely E.S."/>
        </authorList>
    </citation>
    <scope>NUCLEOTIDE SEQUENCE [LARGE SCALE GENOMIC DNA]</scope>
    <source>
        <strain evidence="2">cv. JPN11</strain>
        <tissue evidence="1">Leaf</tissue>
    </source>
</reference>
<dbReference type="EMBL" id="CM051394">
    <property type="protein sequence ID" value="KAJ4730310.1"/>
    <property type="molecule type" value="Genomic_DNA"/>
</dbReference>
<keyword evidence="2" id="KW-1185">Reference proteome</keyword>
<proteinExistence type="predicted"/>
<sequence length="383" mass="42546">MQGIDVLVGSIRIHATLISTSTSTCPFDTTSLNCAPVWAPQNFILRYSQTSANVWSFVLSAPDANSFVGMGFSPNGMMVGSSAIVGWIASDGTGTIKQYALNGQTPSQVLVDQGNLNVLSNSSMIISQSSRVYLVFQLNTNQPLTRLIYSVGPTGFFPTSPNFALMEHRDKVTTVLNYVTGQTKSETPHSKLRKGHGILNMLGWGVLMIIGAIIARYFKQWDPLWFYLHTLVQSLGFMLGVAGAICGLVLDNKLDVDVSTHKGLGIFILVLGCLQVVAFLARPDKASKVRKYWNWYHQNTGRILIIFAIANVFYGIHLGEKGKGMECWLRCRSRYPAFDCFCFRDKVVDEKLENSICILLFLSLLFCSYPSFIFINYVCIHLL</sequence>
<comment type="caution">
    <text evidence="1">The sequence shown here is derived from an EMBL/GenBank/DDBJ whole genome shotgun (WGS) entry which is preliminary data.</text>
</comment>
<name>A0ACC1Z2U0_MELAZ</name>
<gene>
    <name evidence="1" type="ORF">OWV82_002961</name>
</gene>
<protein>
    <submittedName>
        <fullName evidence="1">Cytochrome b561 and DOMON domain-containing protein</fullName>
    </submittedName>
</protein>